<keyword evidence="3" id="KW-1185">Reference proteome</keyword>
<dbReference type="Proteomes" id="UP000467840">
    <property type="component" value="Chromosome 15"/>
</dbReference>
<feature type="compositionally biased region" description="Polar residues" evidence="1">
    <location>
        <begin position="1"/>
        <end position="19"/>
    </location>
</feature>
<evidence type="ECO:0000256" key="1">
    <source>
        <dbReference type="SAM" id="MobiDB-lite"/>
    </source>
</evidence>
<accession>A0A6A6MX75</accession>
<comment type="caution">
    <text evidence="2">The sequence shown here is derived from an EMBL/GenBank/DDBJ whole genome shotgun (WGS) entry which is preliminary data.</text>
</comment>
<sequence length="325" mass="35273">MGEPSSLSPRSENTQSSSRSLKKVKLHNGSSEGVPIGVKAGLQDGFADKEFKRKSSFRDALSGTIPSDFEMGFEANGVEDLSEDESHGDCYGHRVDECKLTKEDNCHIDENVAIDPKMVQNGLGDENPITVRNNSSSAVSVESIVDPPVVVLAEVVDKYGPQMIVKKPGNKESGLLGVPLPDIGLGSNLIFKAQDNSVKSSPQSSSARSLGSSKRTISQRSLRSLKNLYSWCNTTILVLVKTKLSGSRADSTSASLGFDHWIQVEDDGMSEDQLELNALAFSFYKDLYSDDNVSHSVALPGSSYPCLSNEVLSSFHRPFIEEEVY</sequence>
<reference evidence="2 3" key="1">
    <citation type="journal article" date="2020" name="Mol. Plant">
        <title>The Chromosome-Based Rubber Tree Genome Provides New Insights into Spurge Genome Evolution and Rubber Biosynthesis.</title>
        <authorList>
            <person name="Liu J."/>
            <person name="Shi C."/>
            <person name="Shi C.C."/>
            <person name="Li W."/>
            <person name="Zhang Q.J."/>
            <person name="Zhang Y."/>
            <person name="Li K."/>
            <person name="Lu H.F."/>
            <person name="Shi C."/>
            <person name="Zhu S.T."/>
            <person name="Xiao Z.Y."/>
            <person name="Nan H."/>
            <person name="Yue Y."/>
            <person name="Zhu X.G."/>
            <person name="Wu Y."/>
            <person name="Hong X.N."/>
            <person name="Fan G.Y."/>
            <person name="Tong Y."/>
            <person name="Zhang D."/>
            <person name="Mao C.L."/>
            <person name="Liu Y.L."/>
            <person name="Hao S.J."/>
            <person name="Liu W.Q."/>
            <person name="Lv M.Q."/>
            <person name="Zhang H.B."/>
            <person name="Liu Y."/>
            <person name="Hu-Tang G.R."/>
            <person name="Wang J.P."/>
            <person name="Wang J.H."/>
            <person name="Sun Y.H."/>
            <person name="Ni S.B."/>
            <person name="Chen W.B."/>
            <person name="Zhang X.C."/>
            <person name="Jiao Y.N."/>
            <person name="Eichler E.E."/>
            <person name="Li G.H."/>
            <person name="Liu X."/>
            <person name="Gao L.Z."/>
        </authorList>
    </citation>
    <scope>NUCLEOTIDE SEQUENCE [LARGE SCALE GENOMIC DNA]</scope>
    <source>
        <strain evidence="3">cv. GT1</strain>
        <tissue evidence="2">Leaf</tissue>
    </source>
</reference>
<evidence type="ECO:0000313" key="3">
    <source>
        <dbReference type="Proteomes" id="UP000467840"/>
    </source>
</evidence>
<dbReference type="EMBL" id="JAAGAX010000005">
    <property type="protein sequence ID" value="KAF2316499.1"/>
    <property type="molecule type" value="Genomic_DNA"/>
</dbReference>
<evidence type="ECO:0000313" key="2">
    <source>
        <dbReference type="EMBL" id="KAF2316499.1"/>
    </source>
</evidence>
<dbReference type="AlphaFoldDB" id="A0A6A6MX75"/>
<proteinExistence type="predicted"/>
<feature type="region of interest" description="Disordered" evidence="1">
    <location>
        <begin position="1"/>
        <end position="38"/>
    </location>
</feature>
<organism evidence="2 3">
    <name type="scientific">Hevea brasiliensis</name>
    <name type="common">Para rubber tree</name>
    <name type="synonym">Siphonia brasiliensis</name>
    <dbReference type="NCBI Taxonomy" id="3981"/>
    <lineage>
        <taxon>Eukaryota</taxon>
        <taxon>Viridiplantae</taxon>
        <taxon>Streptophyta</taxon>
        <taxon>Embryophyta</taxon>
        <taxon>Tracheophyta</taxon>
        <taxon>Spermatophyta</taxon>
        <taxon>Magnoliopsida</taxon>
        <taxon>eudicotyledons</taxon>
        <taxon>Gunneridae</taxon>
        <taxon>Pentapetalae</taxon>
        <taxon>rosids</taxon>
        <taxon>fabids</taxon>
        <taxon>Malpighiales</taxon>
        <taxon>Euphorbiaceae</taxon>
        <taxon>Crotonoideae</taxon>
        <taxon>Micrandreae</taxon>
        <taxon>Hevea</taxon>
    </lineage>
</organism>
<name>A0A6A6MX75_HEVBR</name>
<protein>
    <submittedName>
        <fullName evidence="2">Uncharacterized protein</fullName>
    </submittedName>
</protein>
<gene>
    <name evidence="2" type="ORF">GH714_041840</name>
</gene>